<dbReference type="Pfam" id="PF16990">
    <property type="entry name" value="CBM_35"/>
    <property type="match status" value="1"/>
</dbReference>
<feature type="chain" id="PRO_5045465483" evidence="2">
    <location>
        <begin position="24"/>
        <end position="745"/>
    </location>
</feature>
<dbReference type="Gene3D" id="3.20.20.80">
    <property type="entry name" value="Glycosidases"/>
    <property type="match status" value="1"/>
</dbReference>
<dbReference type="InterPro" id="IPR055240">
    <property type="entry name" value="CBM13-like"/>
</dbReference>
<evidence type="ECO:0000313" key="4">
    <source>
        <dbReference type="EMBL" id="UZK53460.1"/>
    </source>
</evidence>
<feature type="domain" description="CBM6" evidence="3">
    <location>
        <begin position="616"/>
        <end position="743"/>
    </location>
</feature>
<organism evidence="4 5">
    <name type="scientific">Streptomyces drozdowiczii</name>
    <dbReference type="NCBI Taxonomy" id="202862"/>
    <lineage>
        <taxon>Bacteria</taxon>
        <taxon>Bacillati</taxon>
        <taxon>Actinomycetota</taxon>
        <taxon>Actinomycetes</taxon>
        <taxon>Kitasatosporales</taxon>
        <taxon>Streptomycetaceae</taxon>
        <taxon>Streptomyces</taxon>
    </lineage>
</organism>
<name>A0ABY6PMP8_9ACTN</name>
<dbReference type="SMART" id="SM00606">
    <property type="entry name" value="CBD_IV"/>
    <property type="match status" value="2"/>
</dbReference>
<dbReference type="Proteomes" id="UP001164963">
    <property type="component" value="Chromosome"/>
</dbReference>
<dbReference type="EMBL" id="CP098740">
    <property type="protein sequence ID" value="UZK53460.1"/>
    <property type="molecule type" value="Genomic_DNA"/>
</dbReference>
<evidence type="ECO:0000259" key="3">
    <source>
        <dbReference type="PROSITE" id="PS51175"/>
    </source>
</evidence>
<sequence length="745" mass="79175">MRRPASAARRPAASALVVTAVLAGSLISAGGQDSAAAGQAAAAAPEVITVDTGRQSGPLTKAGLGTLFGVTTTPNTPAALADGTQVLLAQHQSMDGDTSYPSSTESVAAKLRGTGVKMVGRYNDLMGGWPYVWKGIDDWNGKVDSATRSIQKYKDVLSAVAPLNEPDNKLGTQPDSPFMTDPRVPGATYDAKVNWLWTQTVRRIRAIDGSVRIMGPNYEHYNPWESPDRQPRMRDFLVNAENTGTLPDIIGWHSLGPSPGDVPESLTRYYRPLERELGISPRPVMIEEYGPGNGEFEGVPGTMVKHWAEFARYGVDSAAMGIYTNPGLLGNTLRRTTGGLKPNGGWYFMNWFRELRGNQLFVSRWDTRHYQGSDAVASWDSASRSVTVLAGGDDGDIDVRVLGLAARGLGPQVRVRIDTTDWTTDPLATDRRAERAGDPQSGPYNVYDKVLALDSGGNLTVPIRGMEHLDGYRIVVEPAGQAASYPGKYEAEDAVQSGTVPHTGSDTNLASGRGYIGGIDGAGSSVTFTVDAAKAGVHLLRVRYANGTAATSTHQVRVNSEAQGAVSYPATGGWANATMGTAVKRIALKAGRNTVTLAKGDGFAELDFIDVRPDTHRYEAELAAVSGAGIRHFQWNEFPDYVGGIDGATSSVDFAVDAPRAGSYLVDVGYANGLSGTAGHTVTVNGASAGTIAYPATGGWLSGPRQDADEGTATVRLTLREGVNHIRLTKGEGYAELDWLALRTE</sequence>
<gene>
    <name evidence="4" type="ORF">NEH16_04305</name>
</gene>
<dbReference type="RefSeq" id="WP_265539350.1">
    <property type="nucleotide sequence ID" value="NZ_CP098740.1"/>
</dbReference>
<dbReference type="InterPro" id="IPR017853">
    <property type="entry name" value="GH"/>
</dbReference>
<reference evidence="4" key="1">
    <citation type="journal article" date="2022" name="Front. Microbiol.">
        <title>Mirubactin C rescues the lethal effect of cell wall biosynthesis mutations in Bacillus subtilis.</title>
        <authorList>
            <person name="Kepplinger B."/>
            <person name="Wen X."/>
            <person name="Tyler A.R."/>
            <person name="Kim B.Y."/>
            <person name="Brown J."/>
            <person name="Banks P."/>
            <person name="Dashti Y."/>
            <person name="Mackenzie E.S."/>
            <person name="Wills C."/>
            <person name="Kawai Y."/>
            <person name="Waldron K.J."/>
            <person name="Allenby N.E.E."/>
            <person name="Wu L.J."/>
            <person name="Hall M.J."/>
            <person name="Errington J."/>
        </authorList>
    </citation>
    <scope>NUCLEOTIDE SEQUENCE</scope>
    <source>
        <strain evidence="4">MDA8-470</strain>
    </source>
</reference>
<feature type="domain" description="CBM6" evidence="3">
    <location>
        <begin position="487"/>
        <end position="612"/>
    </location>
</feature>
<dbReference type="SUPFAM" id="SSF51445">
    <property type="entry name" value="(Trans)glycosidases"/>
    <property type="match status" value="1"/>
</dbReference>
<dbReference type="InterPro" id="IPR006584">
    <property type="entry name" value="Cellulose-bd_IV"/>
</dbReference>
<keyword evidence="1 2" id="KW-0732">Signal</keyword>
<keyword evidence="5" id="KW-1185">Reference proteome</keyword>
<protein>
    <submittedName>
        <fullName evidence="4">Carbohydrate-binding protein</fullName>
    </submittedName>
</protein>
<proteinExistence type="predicted"/>
<dbReference type="Pfam" id="PF22704">
    <property type="entry name" value="CBM13-like"/>
    <property type="match status" value="1"/>
</dbReference>
<evidence type="ECO:0000256" key="2">
    <source>
        <dbReference type="SAM" id="SignalP"/>
    </source>
</evidence>
<dbReference type="SUPFAM" id="SSF49785">
    <property type="entry name" value="Galactose-binding domain-like"/>
    <property type="match status" value="2"/>
</dbReference>
<dbReference type="InterPro" id="IPR008979">
    <property type="entry name" value="Galactose-bd-like_sf"/>
</dbReference>
<evidence type="ECO:0000256" key="1">
    <source>
        <dbReference type="ARBA" id="ARBA00022729"/>
    </source>
</evidence>
<evidence type="ECO:0000313" key="5">
    <source>
        <dbReference type="Proteomes" id="UP001164963"/>
    </source>
</evidence>
<feature type="signal peptide" evidence="2">
    <location>
        <begin position="1"/>
        <end position="23"/>
    </location>
</feature>
<dbReference type="PROSITE" id="PS51175">
    <property type="entry name" value="CBM6"/>
    <property type="match status" value="2"/>
</dbReference>
<dbReference type="Gene3D" id="2.60.120.260">
    <property type="entry name" value="Galactose-binding domain-like"/>
    <property type="match status" value="2"/>
</dbReference>
<accession>A0ABY6PMP8</accession>
<dbReference type="InterPro" id="IPR005084">
    <property type="entry name" value="CBM6"/>
</dbReference>